<name>X1I6M1_9ZZZZ</name>
<dbReference type="EMBL" id="BARU01020800">
    <property type="protein sequence ID" value="GAH53213.1"/>
    <property type="molecule type" value="Genomic_DNA"/>
</dbReference>
<comment type="caution">
    <text evidence="1">The sequence shown here is derived from an EMBL/GenBank/DDBJ whole genome shotgun (WGS) entry which is preliminary data.</text>
</comment>
<gene>
    <name evidence="1" type="ORF">S03H2_34115</name>
</gene>
<feature type="non-terminal residue" evidence="1">
    <location>
        <position position="1"/>
    </location>
</feature>
<sequence>VFGLMIWLTLVLIITVFSASAADSIIQKPDYCYD</sequence>
<reference evidence="1" key="1">
    <citation type="journal article" date="2014" name="Front. Microbiol.">
        <title>High frequency of phylogenetically diverse reductive dehalogenase-homologous genes in deep subseafloor sedimentary metagenomes.</title>
        <authorList>
            <person name="Kawai M."/>
            <person name="Futagami T."/>
            <person name="Toyoda A."/>
            <person name="Takaki Y."/>
            <person name="Nishi S."/>
            <person name="Hori S."/>
            <person name="Arai W."/>
            <person name="Tsubouchi T."/>
            <person name="Morono Y."/>
            <person name="Uchiyama I."/>
            <person name="Ito T."/>
            <person name="Fujiyama A."/>
            <person name="Inagaki F."/>
            <person name="Takami H."/>
        </authorList>
    </citation>
    <scope>NUCLEOTIDE SEQUENCE</scope>
    <source>
        <strain evidence="1">Expedition CK06-06</strain>
    </source>
</reference>
<organism evidence="1">
    <name type="scientific">marine sediment metagenome</name>
    <dbReference type="NCBI Taxonomy" id="412755"/>
    <lineage>
        <taxon>unclassified sequences</taxon>
        <taxon>metagenomes</taxon>
        <taxon>ecological metagenomes</taxon>
    </lineage>
</organism>
<dbReference type="AlphaFoldDB" id="X1I6M1"/>
<accession>X1I6M1</accession>
<protein>
    <submittedName>
        <fullName evidence="1">Uncharacterized protein</fullName>
    </submittedName>
</protein>
<proteinExistence type="predicted"/>
<evidence type="ECO:0000313" key="1">
    <source>
        <dbReference type="EMBL" id="GAH53213.1"/>
    </source>
</evidence>